<comment type="caution">
    <text evidence="3">The sequence shown here is derived from an EMBL/GenBank/DDBJ whole genome shotgun (WGS) entry which is preliminary data.</text>
</comment>
<feature type="domain" description="MacB-like periplasmic core" evidence="2">
    <location>
        <begin position="161"/>
        <end position="329"/>
    </location>
</feature>
<evidence type="ECO:0000256" key="1">
    <source>
        <dbReference type="SAM" id="Phobius"/>
    </source>
</evidence>
<evidence type="ECO:0000313" key="4">
    <source>
        <dbReference type="Proteomes" id="UP000567293"/>
    </source>
</evidence>
<evidence type="ECO:0000313" key="3">
    <source>
        <dbReference type="EMBL" id="MBA0088502.1"/>
    </source>
</evidence>
<name>A0A7V8T088_9BACT</name>
<keyword evidence="1" id="KW-1133">Transmembrane helix</keyword>
<dbReference type="GO" id="GO:0005886">
    <property type="term" value="C:plasma membrane"/>
    <property type="evidence" value="ECO:0007669"/>
    <property type="project" value="TreeGrafter"/>
</dbReference>
<dbReference type="InterPro" id="IPR050250">
    <property type="entry name" value="Macrolide_Exporter_MacB"/>
</dbReference>
<keyword evidence="1" id="KW-0812">Transmembrane</keyword>
<feature type="non-terminal residue" evidence="3">
    <location>
        <position position="377"/>
    </location>
</feature>
<keyword evidence="4" id="KW-1185">Reference proteome</keyword>
<dbReference type="PANTHER" id="PTHR30572:SF4">
    <property type="entry name" value="ABC TRANSPORTER PERMEASE YTRF"/>
    <property type="match status" value="1"/>
</dbReference>
<dbReference type="AlphaFoldDB" id="A0A7V8T088"/>
<dbReference type="Pfam" id="PF12704">
    <property type="entry name" value="MacB_PCD"/>
    <property type="match status" value="1"/>
</dbReference>
<feature type="transmembrane region" description="Helical" evidence="1">
    <location>
        <begin position="54"/>
        <end position="80"/>
    </location>
</feature>
<dbReference type="InterPro" id="IPR025857">
    <property type="entry name" value="MacB_PCD"/>
</dbReference>
<accession>A0A7V8T088</accession>
<organism evidence="3 4">
    <name type="scientific">Candidatus Acidiferrum panamense</name>
    <dbReference type="NCBI Taxonomy" id="2741543"/>
    <lineage>
        <taxon>Bacteria</taxon>
        <taxon>Pseudomonadati</taxon>
        <taxon>Acidobacteriota</taxon>
        <taxon>Terriglobia</taxon>
        <taxon>Candidatus Acidiferrales</taxon>
        <taxon>Candidatus Acidiferrum</taxon>
    </lineage>
</organism>
<feature type="transmembrane region" description="Helical" evidence="1">
    <location>
        <begin position="12"/>
        <end position="34"/>
    </location>
</feature>
<gene>
    <name evidence="3" type="ORF">HRJ53_26245</name>
</gene>
<feature type="non-terminal residue" evidence="3">
    <location>
        <position position="1"/>
    </location>
</feature>
<protein>
    <submittedName>
        <fullName evidence="3">ABC transporter permease</fullName>
    </submittedName>
</protein>
<dbReference type="EMBL" id="JACDQQ010002529">
    <property type="protein sequence ID" value="MBA0088502.1"/>
    <property type="molecule type" value="Genomic_DNA"/>
</dbReference>
<dbReference type="PANTHER" id="PTHR30572">
    <property type="entry name" value="MEMBRANE COMPONENT OF TRANSPORTER-RELATED"/>
    <property type="match status" value="1"/>
</dbReference>
<proteinExistence type="predicted"/>
<feature type="transmembrane region" description="Helical" evidence="1">
    <location>
        <begin position="101"/>
        <end position="122"/>
    </location>
</feature>
<evidence type="ECO:0000259" key="2">
    <source>
        <dbReference type="Pfam" id="PF12704"/>
    </source>
</evidence>
<reference evidence="3" key="1">
    <citation type="submission" date="2020-06" db="EMBL/GenBank/DDBJ databases">
        <title>Legume-microbial interactions unlock mineral nutrients during tropical forest succession.</title>
        <authorList>
            <person name="Epihov D.Z."/>
        </authorList>
    </citation>
    <scope>NUCLEOTIDE SEQUENCE [LARGE SCALE GENOMIC DNA]</scope>
    <source>
        <strain evidence="3">Pan2503</strain>
    </source>
</reference>
<dbReference type="Proteomes" id="UP000567293">
    <property type="component" value="Unassembled WGS sequence"/>
</dbReference>
<keyword evidence="1" id="KW-0472">Membrane</keyword>
<dbReference type="GO" id="GO:0022857">
    <property type="term" value="F:transmembrane transporter activity"/>
    <property type="evidence" value="ECO:0007669"/>
    <property type="project" value="TreeGrafter"/>
</dbReference>
<sequence length="377" mass="40728">RRGVAAQLLLESSLLTASGGIAGLAVGYGTLLALNQLAAKPLDLTRPVSIDLRVLAVTVVTVLLTAILSGLYPAWSVAALDIREALATGGRTTRRRFWARGGFVVAQVALSMVLLVGFGLVLRTLVHLSELNPGYDGNRVLTASLPLQDARYSTASSINRLYSTSLARLREYPGVEAAGVGLSLPYERALNDGVRVVDGPRATPKDRIANVTYVTPGYFEALRFRLLRGRFFTGSDRADSQVVAIVNESFVRRFLKDDEPLGRHVGGNREIVGIVGDIQVQGFADPLTTFPNLYLPVTQIQDEYFQLIHGWFAPSWVVRASGPEPTIAAEMRAVLASVDPLLAFSGFRPMDEVREDAFGLERLESVLLGALAGLALL</sequence>